<protein>
    <submittedName>
        <fullName evidence="1">Uncharacterized protein</fullName>
    </submittedName>
</protein>
<name>A0A448Z8Z5_9STRA</name>
<organism evidence="1 2">
    <name type="scientific">Pseudo-nitzschia multistriata</name>
    <dbReference type="NCBI Taxonomy" id="183589"/>
    <lineage>
        <taxon>Eukaryota</taxon>
        <taxon>Sar</taxon>
        <taxon>Stramenopiles</taxon>
        <taxon>Ochrophyta</taxon>
        <taxon>Bacillariophyta</taxon>
        <taxon>Bacillariophyceae</taxon>
        <taxon>Bacillariophycidae</taxon>
        <taxon>Bacillariales</taxon>
        <taxon>Bacillariaceae</taxon>
        <taxon>Pseudo-nitzschia</taxon>
    </lineage>
</organism>
<gene>
    <name evidence="1" type="ORF">PSNMU_V1.4_AUG-EV-PASAV3_0053540</name>
</gene>
<keyword evidence="2" id="KW-1185">Reference proteome</keyword>
<accession>A0A448Z8Z5</accession>
<dbReference type="Proteomes" id="UP000291116">
    <property type="component" value="Unassembled WGS sequence"/>
</dbReference>
<reference evidence="1 2" key="1">
    <citation type="submission" date="2019-01" db="EMBL/GenBank/DDBJ databases">
        <authorList>
            <person name="Ferrante I. M."/>
        </authorList>
    </citation>
    <scope>NUCLEOTIDE SEQUENCE [LARGE SCALE GENOMIC DNA]</scope>
    <source>
        <strain evidence="1 2">B856</strain>
    </source>
</reference>
<sequence>MGGRSRPRLRNMVNVTWHSHIHVGVCPFHNFPKRVHIFGRDPSFPAKHASDISFEHIEGMIYCFFPQDNP</sequence>
<dbReference type="AlphaFoldDB" id="A0A448Z8Z5"/>
<evidence type="ECO:0000313" key="2">
    <source>
        <dbReference type="Proteomes" id="UP000291116"/>
    </source>
</evidence>
<dbReference type="EMBL" id="CAACVS010000172">
    <property type="protein sequence ID" value="VEU38533.1"/>
    <property type="molecule type" value="Genomic_DNA"/>
</dbReference>
<proteinExistence type="predicted"/>
<evidence type="ECO:0000313" key="1">
    <source>
        <dbReference type="EMBL" id="VEU38533.1"/>
    </source>
</evidence>